<evidence type="ECO:0000313" key="1">
    <source>
        <dbReference type="EMBL" id="KAG0541211.1"/>
    </source>
</evidence>
<sequence>MCMCGNLDDAALEIKGYRSISDQLAVLYISPAFWVILRVLRSFPGKKKRLKEKHQCDGCMHGRARSIQVRSGLGRPGLSSADTKSCYLLHVAPLPLTFALSILINCPGSGRGAKKLKLASDIRNRTPGQAYFLVHETNKPSVYVAATT</sequence>
<protein>
    <submittedName>
        <fullName evidence="1">Uncharacterized protein</fullName>
    </submittedName>
</protein>
<dbReference type="Proteomes" id="UP000807115">
    <property type="component" value="Chromosome 3"/>
</dbReference>
<evidence type="ECO:0000313" key="2">
    <source>
        <dbReference type="Proteomes" id="UP000807115"/>
    </source>
</evidence>
<reference evidence="1" key="1">
    <citation type="journal article" date="2019" name="BMC Genomics">
        <title>A new reference genome for Sorghum bicolor reveals high levels of sequence similarity between sweet and grain genotypes: implications for the genetics of sugar metabolism.</title>
        <authorList>
            <person name="Cooper E.A."/>
            <person name="Brenton Z.W."/>
            <person name="Flinn B.S."/>
            <person name="Jenkins J."/>
            <person name="Shu S."/>
            <person name="Flowers D."/>
            <person name="Luo F."/>
            <person name="Wang Y."/>
            <person name="Xia P."/>
            <person name="Barry K."/>
            <person name="Daum C."/>
            <person name="Lipzen A."/>
            <person name="Yoshinaga Y."/>
            <person name="Schmutz J."/>
            <person name="Saski C."/>
            <person name="Vermerris W."/>
            <person name="Kresovich S."/>
        </authorList>
    </citation>
    <scope>NUCLEOTIDE SEQUENCE</scope>
</reference>
<comment type="caution">
    <text evidence="1">The sequence shown here is derived from an EMBL/GenBank/DDBJ whole genome shotgun (WGS) entry which is preliminary data.</text>
</comment>
<organism evidence="1 2">
    <name type="scientific">Sorghum bicolor</name>
    <name type="common">Sorghum</name>
    <name type="synonym">Sorghum vulgare</name>
    <dbReference type="NCBI Taxonomy" id="4558"/>
    <lineage>
        <taxon>Eukaryota</taxon>
        <taxon>Viridiplantae</taxon>
        <taxon>Streptophyta</taxon>
        <taxon>Embryophyta</taxon>
        <taxon>Tracheophyta</taxon>
        <taxon>Spermatophyta</taxon>
        <taxon>Magnoliopsida</taxon>
        <taxon>Liliopsida</taxon>
        <taxon>Poales</taxon>
        <taxon>Poaceae</taxon>
        <taxon>PACMAD clade</taxon>
        <taxon>Panicoideae</taxon>
        <taxon>Andropogonodae</taxon>
        <taxon>Andropogoneae</taxon>
        <taxon>Sorghinae</taxon>
        <taxon>Sorghum</taxon>
    </lineage>
</organism>
<dbReference type="EMBL" id="CM027682">
    <property type="protein sequence ID" value="KAG0541212.1"/>
    <property type="molecule type" value="Genomic_DNA"/>
</dbReference>
<dbReference type="EMBL" id="CM027682">
    <property type="protein sequence ID" value="KAG0541211.1"/>
    <property type="molecule type" value="Genomic_DNA"/>
</dbReference>
<name>A0A921UTL0_SORBI</name>
<dbReference type="AlphaFoldDB" id="A0A921UTL0"/>
<proteinExistence type="predicted"/>
<gene>
    <name evidence="1" type="ORF">BDA96_03G476700</name>
</gene>
<reference evidence="1" key="2">
    <citation type="submission" date="2020-10" db="EMBL/GenBank/DDBJ databases">
        <authorList>
            <person name="Cooper E.A."/>
            <person name="Brenton Z.W."/>
            <person name="Flinn B.S."/>
            <person name="Jenkins J."/>
            <person name="Shu S."/>
            <person name="Flowers D."/>
            <person name="Luo F."/>
            <person name="Wang Y."/>
            <person name="Xia P."/>
            <person name="Barry K."/>
            <person name="Daum C."/>
            <person name="Lipzen A."/>
            <person name="Yoshinaga Y."/>
            <person name="Schmutz J."/>
            <person name="Saski C."/>
            <person name="Vermerris W."/>
            <person name="Kresovich S."/>
        </authorList>
    </citation>
    <scope>NUCLEOTIDE SEQUENCE</scope>
</reference>
<accession>A0A921UTL0</accession>